<organism evidence="1 2">
    <name type="scientific">Moniliophthora roreri</name>
    <name type="common">Frosty pod rot fungus</name>
    <name type="synonym">Monilia roreri</name>
    <dbReference type="NCBI Taxonomy" id="221103"/>
    <lineage>
        <taxon>Eukaryota</taxon>
        <taxon>Fungi</taxon>
        <taxon>Dikarya</taxon>
        <taxon>Basidiomycota</taxon>
        <taxon>Agaricomycotina</taxon>
        <taxon>Agaricomycetes</taxon>
        <taxon>Agaricomycetidae</taxon>
        <taxon>Agaricales</taxon>
        <taxon>Marasmiineae</taxon>
        <taxon>Marasmiaceae</taxon>
        <taxon>Moniliophthora</taxon>
    </lineage>
</organism>
<comment type="caution">
    <text evidence="1">The sequence shown here is derived from an EMBL/GenBank/DDBJ whole genome shotgun (WGS) entry which is preliminary data.</text>
</comment>
<evidence type="ECO:0000313" key="2">
    <source>
        <dbReference type="Proteomes" id="UP000054988"/>
    </source>
</evidence>
<gene>
    <name evidence="1" type="ORF">WG66_14894</name>
</gene>
<reference evidence="1 2" key="1">
    <citation type="submission" date="2015-12" db="EMBL/GenBank/DDBJ databases">
        <title>Draft genome sequence of Moniliophthora roreri, the causal agent of frosty pod rot of cacao.</title>
        <authorList>
            <person name="Aime M.C."/>
            <person name="Diaz-Valderrama J.R."/>
            <person name="Kijpornyongpan T."/>
            <person name="Phillips-Mora W."/>
        </authorList>
    </citation>
    <scope>NUCLEOTIDE SEQUENCE [LARGE SCALE GENOMIC DNA]</scope>
    <source>
        <strain evidence="1 2">MCA 2952</strain>
    </source>
</reference>
<sequence>MRFAVSRYSTNNASPALKRRVTLCPNASSNIHLAPTSSFTSSNLFISCHLAYLYLINLGSRSYLVVDTLWSQSSDRFGIREEMEFRFLGLLARHGIGEFKKTSKQRDIVDRASISDGTQ</sequence>
<proteinExistence type="predicted"/>
<name>A0A0W0F894_MONRR</name>
<evidence type="ECO:0000313" key="1">
    <source>
        <dbReference type="EMBL" id="KTB32520.1"/>
    </source>
</evidence>
<accession>A0A0W0F894</accession>
<dbReference type="Proteomes" id="UP000054988">
    <property type="component" value="Unassembled WGS sequence"/>
</dbReference>
<dbReference type="EMBL" id="LATX01002217">
    <property type="protein sequence ID" value="KTB32520.1"/>
    <property type="molecule type" value="Genomic_DNA"/>
</dbReference>
<protein>
    <submittedName>
        <fullName evidence="1">Uncharacterized protein</fullName>
    </submittedName>
</protein>
<dbReference type="AlphaFoldDB" id="A0A0W0F894"/>